<gene>
    <name evidence="16 18" type="primary">murB</name>
    <name evidence="18" type="ORF">GLW07_12365</name>
</gene>
<proteinExistence type="inferred from homology"/>
<dbReference type="NCBIfam" id="TIGR00179">
    <property type="entry name" value="murB"/>
    <property type="match status" value="1"/>
</dbReference>
<evidence type="ECO:0000256" key="11">
    <source>
        <dbReference type="ARBA" id="ARBA00022984"/>
    </source>
</evidence>
<dbReference type="InterPro" id="IPR016166">
    <property type="entry name" value="FAD-bd_PCMH"/>
</dbReference>
<dbReference type="InterPro" id="IPR003170">
    <property type="entry name" value="MurB"/>
</dbReference>
<evidence type="ECO:0000256" key="1">
    <source>
        <dbReference type="ARBA" id="ARBA00001974"/>
    </source>
</evidence>
<dbReference type="Pfam" id="PF02873">
    <property type="entry name" value="MurB_C"/>
    <property type="match status" value="1"/>
</dbReference>
<keyword evidence="8 16" id="KW-0274">FAD</keyword>
<comment type="similarity">
    <text evidence="16">Belongs to the MurB family.</text>
</comment>
<dbReference type="PANTHER" id="PTHR21071">
    <property type="entry name" value="UDP-N-ACETYLENOLPYRUVOYLGLUCOSAMINE REDUCTASE"/>
    <property type="match status" value="1"/>
</dbReference>
<keyword evidence="6 16" id="KW-0132">Cell division</keyword>
<keyword evidence="14 16" id="KW-0961">Cell wall biogenesis/degradation</keyword>
<evidence type="ECO:0000313" key="19">
    <source>
        <dbReference type="Proteomes" id="UP000447833"/>
    </source>
</evidence>
<dbReference type="AlphaFoldDB" id="A0A845F072"/>
<dbReference type="InterPro" id="IPR036635">
    <property type="entry name" value="MurB_C_sf"/>
</dbReference>
<dbReference type="EC" id="1.3.1.98" evidence="16"/>
<protein>
    <recommendedName>
        <fullName evidence="16">UDP-N-acetylenolpyruvoylglucosamine reductase</fullName>
        <ecNumber evidence="16">1.3.1.98</ecNumber>
    </recommendedName>
    <alternativeName>
        <fullName evidence="16">UDP-N-acetylmuramate dehydrogenase</fullName>
    </alternativeName>
</protein>
<dbReference type="GO" id="GO:0008360">
    <property type="term" value="P:regulation of cell shape"/>
    <property type="evidence" value="ECO:0007669"/>
    <property type="project" value="UniProtKB-KW"/>
</dbReference>
<dbReference type="NCBIfam" id="NF010480">
    <property type="entry name" value="PRK13905.1"/>
    <property type="match status" value="1"/>
</dbReference>
<evidence type="ECO:0000256" key="5">
    <source>
        <dbReference type="ARBA" id="ARBA00022490"/>
    </source>
</evidence>
<name>A0A845F072_9BACL</name>
<evidence type="ECO:0000256" key="3">
    <source>
        <dbReference type="ARBA" id="ARBA00004496"/>
    </source>
</evidence>
<feature type="active site" description="Proton donor" evidence="16">
    <location>
        <position position="226"/>
    </location>
</feature>
<dbReference type="RefSeq" id="WP_160919584.1">
    <property type="nucleotide sequence ID" value="NZ_WMEY01000003.1"/>
</dbReference>
<evidence type="ECO:0000256" key="4">
    <source>
        <dbReference type="ARBA" id="ARBA00004752"/>
    </source>
</evidence>
<keyword evidence="9 16" id="KW-0521">NADP</keyword>
<keyword evidence="13 16" id="KW-0131">Cell cycle</keyword>
<dbReference type="GO" id="GO:0071949">
    <property type="term" value="F:FAD binding"/>
    <property type="evidence" value="ECO:0007669"/>
    <property type="project" value="InterPro"/>
</dbReference>
<dbReference type="SUPFAM" id="SSF56194">
    <property type="entry name" value="Uridine diphospho-N-Acetylenolpyruvylglucosamine reductase, MurB, C-terminal domain"/>
    <property type="match status" value="1"/>
</dbReference>
<evidence type="ECO:0000256" key="9">
    <source>
        <dbReference type="ARBA" id="ARBA00022857"/>
    </source>
</evidence>
<dbReference type="PANTHER" id="PTHR21071:SF4">
    <property type="entry name" value="UDP-N-ACETYLENOLPYRUVOYLGLUCOSAMINE REDUCTASE"/>
    <property type="match status" value="1"/>
</dbReference>
<organism evidence="18 19">
    <name type="scientific">Guptibacillus hwajinpoensis</name>
    <dbReference type="NCBI Taxonomy" id="208199"/>
    <lineage>
        <taxon>Bacteria</taxon>
        <taxon>Bacillati</taxon>
        <taxon>Bacillota</taxon>
        <taxon>Bacilli</taxon>
        <taxon>Bacillales</taxon>
        <taxon>Guptibacillaceae</taxon>
        <taxon>Guptibacillus</taxon>
    </lineage>
</organism>
<dbReference type="Pfam" id="PF01565">
    <property type="entry name" value="FAD_binding_4"/>
    <property type="match status" value="1"/>
</dbReference>
<dbReference type="Gene3D" id="3.90.78.10">
    <property type="entry name" value="UDP-N-acetylenolpyruvoylglucosamine reductase, C-terminal domain"/>
    <property type="match status" value="1"/>
</dbReference>
<dbReference type="Proteomes" id="UP000447833">
    <property type="component" value="Unassembled WGS sequence"/>
</dbReference>
<dbReference type="Gene3D" id="3.30.43.10">
    <property type="entry name" value="Uridine Diphospho-n-acetylenolpyruvylglucosamine Reductase, domain 2"/>
    <property type="match status" value="1"/>
</dbReference>
<keyword evidence="5 16" id="KW-0963">Cytoplasm</keyword>
<dbReference type="InterPro" id="IPR036318">
    <property type="entry name" value="FAD-bd_PCMH-like_sf"/>
</dbReference>
<feature type="domain" description="FAD-binding PCMH-type" evidence="17">
    <location>
        <begin position="33"/>
        <end position="197"/>
    </location>
</feature>
<comment type="pathway">
    <text evidence="4 16">Cell wall biogenesis; peptidoglycan biosynthesis.</text>
</comment>
<comment type="catalytic activity">
    <reaction evidence="15 16">
        <text>UDP-N-acetyl-alpha-D-muramate + NADP(+) = UDP-N-acetyl-3-O-(1-carboxyvinyl)-alpha-D-glucosamine + NADPH + H(+)</text>
        <dbReference type="Rhea" id="RHEA:12248"/>
        <dbReference type="ChEBI" id="CHEBI:15378"/>
        <dbReference type="ChEBI" id="CHEBI:57783"/>
        <dbReference type="ChEBI" id="CHEBI:58349"/>
        <dbReference type="ChEBI" id="CHEBI:68483"/>
        <dbReference type="ChEBI" id="CHEBI:70757"/>
        <dbReference type="EC" id="1.3.1.98"/>
    </reaction>
</comment>
<evidence type="ECO:0000256" key="6">
    <source>
        <dbReference type="ARBA" id="ARBA00022618"/>
    </source>
</evidence>
<evidence type="ECO:0000256" key="8">
    <source>
        <dbReference type="ARBA" id="ARBA00022827"/>
    </source>
</evidence>
<dbReference type="UniPathway" id="UPA00219"/>
<dbReference type="FunFam" id="3.90.78.10:FF:000001">
    <property type="entry name" value="UDP-N-acetylenolpyruvoylglucosamine reductase"/>
    <property type="match status" value="1"/>
</dbReference>
<dbReference type="GO" id="GO:0008762">
    <property type="term" value="F:UDP-N-acetylmuramate dehydrogenase activity"/>
    <property type="evidence" value="ECO:0007669"/>
    <property type="project" value="UniProtKB-UniRule"/>
</dbReference>
<keyword evidence="7 16" id="KW-0285">Flavoprotein</keyword>
<evidence type="ECO:0000256" key="12">
    <source>
        <dbReference type="ARBA" id="ARBA00023002"/>
    </source>
</evidence>
<evidence type="ECO:0000256" key="7">
    <source>
        <dbReference type="ARBA" id="ARBA00022630"/>
    </source>
</evidence>
<evidence type="ECO:0000256" key="13">
    <source>
        <dbReference type="ARBA" id="ARBA00023306"/>
    </source>
</evidence>
<reference evidence="18 19" key="1">
    <citation type="submission" date="2019-11" db="EMBL/GenBank/DDBJ databases">
        <title>Genome sequences of 17 halophilic strains isolated from different environments.</title>
        <authorList>
            <person name="Furrow R.E."/>
        </authorList>
    </citation>
    <scope>NUCLEOTIDE SEQUENCE [LARGE SCALE GENOMIC DNA]</scope>
    <source>
        <strain evidence="18 19">22506_14_FS</strain>
    </source>
</reference>
<feature type="active site" evidence="16">
    <location>
        <position position="176"/>
    </location>
</feature>
<evidence type="ECO:0000256" key="14">
    <source>
        <dbReference type="ARBA" id="ARBA00023316"/>
    </source>
</evidence>
<evidence type="ECO:0000313" key="18">
    <source>
        <dbReference type="EMBL" id="MYL64147.1"/>
    </source>
</evidence>
<dbReference type="GO" id="GO:0071555">
    <property type="term" value="P:cell wall organization"/>
    <property type="evidence" value="ECO:0007669"/>
    <property type="project" value="UniProtKB-KW"/>
</dbReference>
<keyword evidence="11 16" id="KW-0573">Peptidoglycan synthesis</keyword>
<dbReference type="EMBL" id="WMEY01000003">
    <property type="protein sequence ID" value="MYL64147.1"/>
    <property type="molecule type" value="Genomic_DNA"/>
</dbReference>
<dbReference type="SUPFAM" id="SSF56176">
    <property type="entry name" value="FAD-binding/transporter-associated domain-like"/>
    <property type="match status" value="1"/>
</dbReference>
<comment type="function">
    <text evidence="2 16">Cell wall formation.</text>
</comment>
<dbReference type="InterPro" id="IPR006094">
    <property type="entry name" value="Oxid_FAD_bind_N"/>
</dbReference>
<dbReference type="InterPro" id="IPR016169">
    <property type="entry name" value="FAD-bd_PCMH_sub2"/>
</dbReference>
<keyword evidence="10 16" id="KW-0133">Cell shape</keyword>
<evidence type="ECO:0000259" key="17">
    <source>
        <dbReference type="PROSITE" id="PS51387"/>
    </source>
</evidence>
<dbReference type="Gene3D" id="3.30.465.10">
    <property type="match status" value="1"/>
</dbReference>
<feature type="active site" evidence="16">
    <location>
        <position position="296"/>
    </location>
</feature>
<dbReference type="InterPro" id="IPR016167">
    <property type="entry name" value="FAD-bd_PCMH_sub1"/>
</dbReference>
<dbReference type="PROSITE" id="PS51387">
    <property type="entry name" value="FAD_PCMH"/>
    <property type="match status" value="1"/>
</dbReference>
<evidence type="ECO:0000256" key="16">
    <source>
        <dbReference type="HAMAP-Rule" id="MF_00037"/>
    </source>
</evidence>
<evidence type="ECO:0000256" key="15">
    <source>
        <dbReference type="ARBA" id="ARBA00048914"/>
    </source>
</evidence>
<comment type="subcellular location">
    <subcellularLocation>
        <location evidence="3 16">Cytoplasm</location>
    </subcellularLocation>
</comment>
<dbReference type="InterPro" id="IPR011601">
    <property type="entry name" value="MurB_C"/>
</dbReference>
<evidence type="ECO:0000256" key="2">
    <source>
        <dbReference type="ARBA" id="ARBA00003921"/>
    </source>
</evidence>
<sequence length="307" mass="33365">MDNQNVINELRSILPEAELKINEPLSAHTYTRMGGCADVLVFPNTIEDARAAVEYAFQKNYPLTILGKGSNVIIQDGGIRGIVLNLSSLKSIDKKDKKVIAQAGARIIDASEFARDGKLSGLEFACGIPGSVGGAVYMNAGAYGGEIADCLESVLAVTKEGKLIKLTADELDLSYRHSNVDEKGLLVLEATFALKDGDYNEIKAIMDDLTEKRETKQPLEYPSCGSVFKRPPGLFAGKLIQDSELQGTRIGGAEVSKKHAGFIVNIDNATATDYLDVIHHVQRTVKEKFDVELEREVRVIGEPPEQA</sequence>
<evidence type="ECO:0000256" key="10">
    <source>
        <dbReference type="ARBA" id="ARBA00022960"/>
    </source>
</evidence>
<dbReference type="GO" id="GO:0009252">
    <property type="term" value="P:peptidoglycan biosynthetic process"/>
    <property type="evidence" value="ECO:0007669"/>
    <property type="project" value="UniProtKB-UniRule"/>
</dbReference>
<accession>A0A845F072</accession>
<comment type="caution">
    <text evidence="18">The sequence shown here is derived from an EMBL/GenBank/DDBJ whole genome shotgun (WGS) entry which is preliminary data.</text>
</comment>
<keyword evidence="12 16" id="KW-0560">Oxidoreductase</keyword>
<dbReference type="GO" id="GO:0051301">
    <property type="term" value="P:cell division"/>
    <property type="evidence" value="ECO:0007669"/>
    <property type="project" value="UniProtKB-KW"/>
</dbReference>
<dbReference type="GO" id="GO:0005829">
    <property type="term" value="C:cytosol"/>
    <property type="evidence" value="ECO:0007669"/>
    <property type="project" value="TreeGrafter"/>
</dbReference>
<dbReference type="HAMAP" id="MF_00037">
    <property type="entry name" value="MurB"/>
    <property type="match status" value="1"/>
</dbReference>
<comment type="cofactor">
    <cofactor evidence="1 16">
        <name>FAD</name>
        <dbReference type="ChEBI" id="CHEBI:57692"/>
    </cofactor>
</comment>